<feature type="transmembrane region" description="Helical" evidence="10">
    <location>
        <begin position="241"/>
        <end position="262"/>
    </location>
</feature>
<keyword evidence="2" id="KW-1003">Cell membrane</keyword>
<name>A0A157Z1A5_9BURK</name>
<dbReference type="STRING" id="1777138.AWB77_00068"/>
<keyword evidence="7 10" id="KW-0472">Membrane</keyword>
<proteinExistence type="inferred from homology"/>
<dbReference type="RefSeq" id="WP_063936462.1">
    <property type="nucleotide sequence ID" value="NZ_FCNX02000001.1"/>
</dbReference>
<comment type="function">
    <text evidence="8">Involved in peptidoglycan biosynthesis. Transports lipid-linked peptidoglycan precursors from the inner to the outer leaflet of the cytoplasmic membrane.</text>
</comment>
<dbReference type="PANTHER" id="PTHR47019:SF1">
    <property type="entry name" value="LIPID II FLIPPASE MURJ"/>
    <property type="match status" value="1"/>
</dbReference>
<evidence type="ECO:0000256" key="4">
    <source>
        <dbReference type="ARBA" id="ARBA00022960"/>
    </source>
</evidence>
<dbReference type="AlphaFoldDB" id="A0A157Z1A5"/>
<dbReference type="GO" id="GO:0008360">
    <property type="term" value="P:regulation of cell shape"/>
    <property type="evidence" value="ECO:0007669"/>
    <property type="project" value="UniProtKB-KW"/>
</dbReference>
<keyword evidence="12" id="KW-1185">Reference proteome</keyword>
<dbReference type="OrthoDB" id="9804143at2"/>
<gene>
    <name evidence="11" type="ORF">AWB77_00068</name>
</gene>
<dbReference type="InterPro" id="IPR051050">
    <property type="entry name" value="Lipid_II_flippase_MurJ/MviN"/>
</dbReference>
<dbReference type="EMBL" id="FCNX02000001">
    <property type="protein sequence ID" value="SAK39316.1"/>
    <property type="molecule type" value="Genomic_DNA"/>
</dbReference>
<feature type="transmembrane region" description="Helical" evidence="10">
    <location>
        <begin position="420"/>
        <end position="441"/>
    </location>
</feature>
<comment type="subcellular location">
    <subcellularLocation>
        <location evidence="1">Cell membrane</location>
        <topology evidence="1">Multi-pass membrane protein</topology>
    </subcellularLocation>
</comment>
<feature type="transmembrane region" description="Helical" evidence="10">
    <location>
        <begin position="174"/>
        <end position="192"/>
    </location>
</feature>
<keyword evidence="3 10" id="KW-0812">Transmembrane</keyword>
<dbReference type="PANTHER" id="PTHR47019">
    <property type="entry name" value="LIPID II FLIPPASE MURJ"/>
    <property type="match status" value="1"/>
</dbReference>
<feature type="transmembrane region" description="Helical" evidence="10">
    <location>
        <begin position="63"/>
        <end position="88"/>
    </location>
</feature>
<feature type="transmembrane region" description="Helical" evidence="10">
    <location>
        <begin position="395"/>
        <end position="414"/>
    </location>
</feature>
<evidence type="ECO:0000256" key="3">
    <source>
        <dbReference type="ARBA" id="ARBA00022692"/>
    </source>
</evidence>
<keyword evidence="4" id="KW-0133">Cell shape</keyword>
<evidence type="ECO:0000256" key="10">
    <source>
        <dbReference type="SAM" id="Phobius"/>
    </source>
</evidence>
<dbReference type="GO" id="GO:0034204">
    <property type="term" value="P:lipid translocation"/>
    <property type="evidence" value="ECO:0007669"/>
    <property type="project" value="TreeGrafter"/>
</dbReference>
<sequence length="455" mass="48766">MSSNLVARVRARFSDAHPDHRRIAKGAAWVSIFVLMGKSAGALKEMAIAYRYGVSGIVDAYQLSFTLVSWIPSMFVTVFSTVLIPMLVRLHDADSRQNAEFIGELRGMACIAGLLMATALSFAAPAVIGQFGATLPVQTRVLVGQFLIGLAPLAPLMLLMCIDAARLQARERHINTLLEALPAGVLFFVVVLSTGSSIAPLCLAVTLGLALQVFLLAHFASRADHVRARIKFGLASPHWRLMARSVGILLVSQTVLACIVPIDQYMATRHGGGAVATLGYANRLMSLLLGLGASAIGRATLPVLTRTIRNGERERARTMALKWAYVMFGVGTVAACLASIGAPWIVRLLFQRGAFTEIDSEHVASLLRWFTLQLAPSFATLVLMQMAASESRYRAIAVITLAGFVAKVAGNMIWTPWMGLAALPLGTATMSAVSLAGYLILFNARAVKTFASAPK</sequence>
<dbReference type="Proteomes" id="UP000054903">
    <property type="component" value="Unassembled WGS sequence"/>
</dbReference>
<feature type="transmembrane region" description="Helical" evidence="10">
    <location>
        <begin position="282"/>
        <end position="304"/>
    </location>
</feature>
<evidence type="ECO:0000256" key="9">
    <source>
        <dbReference type="ARBA" id="ARBA00061532"/>
    </source>
</evidence>
<evidence type="ECO:0000256" key="8">
    <source>
        <dbReference type="ARBA" id="ARBA00060041"/>
    </source>
</evidence>
<dbReference type="InterPro" id="IPR004268">
    <property type="entry name" value="MurJ"/>
</dbReference>
<dbReference type="Pfam" id="PF03023">
    <property type="entry name" value="MurJ"/>
    <property type="match status" value="1"/>
</dbReference>
<evidence type="ECO:0000256" key="2">
    <source>
        <dbReference type="ARBA" id="ARBA00022475"/>
    </source>
</evidence>
<evidence type="ECO:0000256" key="1">
    <source>
        <dbReference type="ARBA" id="ARBA00004651"/>
    </source>
</evidence>
<feature type="transmembrane region" description="Helical" evidence="10">
    <location>
        <begin position="109"/>
        <end position="129"/>
    </location>
</feature>
<keyword evidence="6 10" id="KW-1133">Transmembrane helix</keyword>
<evidence type="ECO:0000256" key="6">
    <source>
        <dbReference type="ARBA" id="ARBA00022989"/>
    </source>
</evidence>
<feature type="transmembrane region" description="Helical" evidence="10">
    <location>
        <begin position="26"/>
        <end position="43"/>
    </location>
</feature>
<comment type="caution">
    <text evidence="11">The sequence shown here is derived from an EMBL/GenBank/DDBJ whole genome shotgun (WGS) entry which is preliminary data.</text>
</comment>
<reference evidence="11" key="1">
    <citation type="submission" date="2016-01" db="EMBL/GenBank/DDBJ databases">
        <authorList>
            <person name="Peeters C."/>
        </authorList>
    </citation>
    <scope>NUCLEOTIDE SEQUENCE</scope>
    <source>
        <strain evidence="11">LMG 29320</strain>
    </source>
</reference>
<dbReference type="GO" id="GO:0009252">
    <property type="term" value="P:peptidoglycan biosynthetic process"/>
    <property type="evidence" value="ECO:0007669"/>
    <property type="project" value="UniProtKB-KW"/>
</dbReference>
<evidence type="ECO:0000313" key="12">
    <source>
        <dbReference type="Proteomes" id="UP000054903"/>
    </source>
</evidence>
<feature type="transmembrane region" description="Helical" evidence="10">
    <location>
        <begin position="366"/>
        <end position="383"/>
    </location>
</feature>
<keyword evidence="5" id="KW-0573">Peptidoglycan synthesis</keyword>
<comment type="similarity">
    <text evidence="9">Belongs to the MurJ/MviN family.</text>
</comment>
<dbReference type="GO" id="GO:0015648">
    <property type="term" value="F:lipid-linked peptidoglycan transporter activity"/>
    <property type="evidence" value="ECO:0007669"/>
    <property type="project" value="TreeGrafter"/>
</dbReference>
<evidence type="ECO:0000256" key="7">
    <source>
        <dbReference type="ARBA" id="ARBA00023136"/>
    </source>
</evidence>
<accession>A0A157Z1A5</accession>
<feature type="transmembrane region" description="Helical" evidence="10">
    <location>
        <begin position="141"/>
        <end position="162"/>
    </location>
</feature>
<feature type="transmembrane region" description="Helical" evidence="10">
    <location>
        <begin position="325"/>
        <end position="346"/>
    </location>
</feature>
<organism evidence="11 12">
    <name type="scientific">Caballeronia fortuita</name>
    <dbReference type="NCBI Taxonomy" id="1777138"/>
    <lineage>
        <taxon>Bacteria</taxon>
        <taxon>Pseudomonadati</taxon>
        <taxon>Pseudomonadota</taxon>
        <taxon>Betaproteobacteria</taxon>
        <taxon>Burkholderiales</taxon>
        <taxon>Burkholderiaceae</taxon>
        <taxon>Caballeronia</taxon>
    </lineage>
</organism>
<evidence type="ECO:0000313" key="11">
    <source>
        <dbReference type="EMBL" id="SAK39316.1"/>
    </source>
</evidence>
<dbReference type="GO" id="GO:0005886">
    <property type="term" value="C:plasma membrane"/>
    <property type="evidence" value="ECO:0007669"/>
    <property type="project" value="UniProtKB-SubCell"/>
</dbReference>
<feature type="transmembrane region" description="Helical" evidence="10">
    <location>
        <begin position="198"/>
        <end position="220"/>
    </location>
</feature>
<evidence type="ECO:0000256" key="5">
    <source>
        <dbReference type="ARBA" id="ARBA00022984"/>
    </source>
</evidence>
<protein>
    <submittedName>
        <fullName evidence="11">Virulence factor MVIN family protein</fullName>
    </submittedName>
</protein>